<comment type="caution">
    <text evidence="1">The sequence shown here is derived from an EMBL/GenBank/DDBJ whole genome shotgun (WGS) entry which is preliminary data.</text>
</comment>
<dbReference type="Pfam" id="PF06866">
    <property type="entry name" value="DUF1256"/>
    <property type="match status" value="1"/>
</dbReference>
<gene>
    <name evidence="1" type="ORF">J2Z32_002918</name>
</gene>
<name>A0ABS4FUY6_9BACL</name>
<dbReference type="InterPro" id="IPR023430">
    <property type="entry name" value="Pept_HybD-like_dom_sf"/>
</dbReference>
<dbReference type="RefSeq" id="WP_210089868.1">
    <property type="nucleotide sequence ID" value="NZ_JAGGKG010000014.1"/>
</dbReference>
<dbReference type="SUPFAM" id="SSF53163">
    <property type="entry name" value="HybD-like"/>
    <property type="match status" value="1"/>
</dbReference>
<sequence>MSPIFPRNNPSELSCLKVPHTEPDVHSIVAHRLLLHLSQVTPGQQVVVVCIGTDRSTGDCLGPLVGTSLAKHNSSFFHLYGTLDQPVHAVNLGETINEIEQKFTNPFIIGIDACLGQSSSVGSIQVVKGPLKPGAGVNKQLPPVGDIHLTGIVNVGGFMEYFVLQNTRLSLVMTLSEIIAASLHSAMKQWNYNLRKSAL</sequence>
<evidence type="ECO:0000313" key="2">
    <source>
        <dbReference type="Proteomes" id="UP001519272"/>
    </source>
</evidence>
<reference evidence="1 2" key="1">
    <citation type="submission" date="2021-03" db="EMBL/GenBank/DDBJ databases">
        <title>Genomic Encyclopedia of Type Strains, Phase IV (KMG-IV): sequencing the most valuable type-strain genomes for metagenomic binning, comparative biology and taxonomic classification.</title>
        <authorList>
            <person name="Goeker M."/>
        </authorList>
    </citation>
    <scope>NUCLEOTIDE SEQUENCE [LARGE SCALE GENOMIC DNA]</scope>
    <source>
        <strain evidence="1 2">DSM 14349</strain>
    </source>
</reference>
<organism evidence="1 2">
    <name type="scientific">Paenibacillus turicensis</name>
    <dbReference type="NCBI Taxonomy" id="160487"/>
    <lineage>
        <taxon>Bacteria</taxon>
        <taxon>Bacillati</taxon>
        <taxon>Bacillota</taxon>
        <taxon>Bacilli</taxon>
        <taxon>Bacillales</taxon>
        <taxon>Paenibacillaceae</taxon>
        <taxon>Paenibacillus</taxon>
    </lineage>
</organism>
<dbReference type="EMBL" id="JAGGKG010000014">
    <property type="protein sequence ID" value="MBP1906269.1"/>
    <property type="molecule type" value="Genomic_DNA"/>
</dbReference>
<proteinExistence type="predicted"/>
<evidence type="ECO:0000313" key="1">
    <source>
        <dbReference type="EMBL" id="MBP1906269.1"/>
    </source>
</evidence>
<dbReference type="Proteomes" id="UP001519272">
    <property type="component" value="Unassembled WGS sequence"/>
</dbReference>
<dbReference type="InterPro" id="IPR009665">
    <property type="entry name" value="YyaC"/>
</dbReference>
<protein>
    <submittedName>
        <fullName evidence="1">Sporulation protein YyaC</fullName>
    </submittedName>
</protein>
<dbReference type="NCBIfam" id="TIGR02841">
    <property type="entry name" value="spore_YyaC"/>
    <property type="match status" value="1"/>
</dbReference>
<keyword evidence="2" id="KW-1185">Reference proteome</keyword>
<accession>A0ABS4FUY6</accession>